<dbReference type="Gene3D" id="3.40.50.1110">
    <property type="entry name" value="SGNH hydrolase"/>
    <property type="match status" value="1"/>
</dbReference>
<dbReference type="EMBL" id="QWEG01000020">
    <property type="protein sequence ID" value="RHW32145.1"/>
    <property type="molecule type" value="Genomic_DNA"/>
</dbReference>
<evidence type="ECO:0000313" key="1">
    <source>
        <dbReference type="EMBL" id="RHW32145.1"/>
    </source>
</evidence>
<dbReference type="AlphaFoldDB" id="A0A417YGY6"/>
<proteinExistence type="predicted"/>
<dbReference type="SUPFAM" id="SSF52266">
    <property type="entry name" value="SGNH hydrolase"/>
    <property type="match status" value="1"/>
</dbReference>
<evidence type="ECO:0008006" key="3">
    <source>
        <dbReference type="Google" id="ProtNLM"/>
    </source>
</evidence>
<dbReference type="OrthoDB" id="2796298at2"/>
<keyword evidence="2" id="KW-1185">Reference proteome</keyword>
<evidence type="ECO:0000313" key="2">
    <source>
        <dbReference type="Proteomes" id="UP000284416"/>
    </source>
</evidence>
<reference evidence="1 2" key="1">
    <citation type="journal article" date="2017" name="Int. J. Syst. Evol. Microbiol.">
        <title>Bacillus notoginsengisoli sp. nov., a novel bacterium isolated from the rhizosphere of Panax notoginseng.</title>
        <authorList>
            <person name="Zhang M.Y."/>
            <person name="Cheng J."/>
            <person name="Cai Y."/>
            <person name="Zhang T.Y."/>
            <person name="Wu Y.Y."/>
            <person name="Manikprabhu D."/>
            <person name="Li W.J."/>
            <person name="Zhang Y.X."/>
        </authorList>
    </citation>
    <scope>NUCLEOTIDE SEQUENCE [LARGE SCALE GENOMIC DNA]</scope>
    <source>
        <strain evidence="1 2">JCM 30743</strain>
    </source>
</reference>
<accession>A0A417YGY6</accession>
<sequence>MGRLFIKLTIIISVVILLFMPVNKFVRDSYDYNINHEILAFKKQPYPVDIINLGASHSMYGYYFKPTGLSHLDLALPAQTIQYDFKLLKEYGKYLKPGGVVIVSISQITFANSEAKHIGNYYKVLDRNEIEPFNLIDYYSYLYLPGTNSERFHSALAGKLKNFKWNSHQPWANNGKNYSGRKYTKIEKQYQEAVENNNIERNVKQLREIVDYCSEKGYQVILTMEPVHQSYLEYFNEEVMNRLVFQYLKALKLDVPFLNYMSDQRFVNKKEYFIDPDHLNREGRKMFSWIVYEDLKKMGYLMSDPS</sequence>
<organism evidence="1 2">
    <name type="scientific">Neobacillus notoginsengisoli</name>
    <dbReference type="NCBI Taxonomy" id="1578198"/>
    <lineage>
        <taxon>Bacteria</taxon>
        <taxon>Bacillati</taxon>
        <taxon>Bacillota</taxon>
        <taxon>Bacilli</taxon>
        <taxon>Bacillales</taxon>
        <taxon>Bacillaceae</taxon>
        <taxon>Neobacillus</taxon>
    </lineage>
</organism>
<comment type="caution">
    <text evidence="1">The sequence shown here is derived from an EMBL/GenBank/DDBJ whole genome shotgun (WGS) entry which is preliminary data.</text>
</comment>
<dbReference type="Proteomes" id="UP000284416">
    <property type="component" value="Unassembled WGS sequence"/>
</dbReference>
<protein>
    <recommendedName>
        <fullName evidence="3">SGNH/GDSL hydrolase family protein</fullName>
    </recommendedName>
</protein>
<name>A0A417YGY6_9BACI</name>
<dbReference type="InterPro" id="IPR036514">
    <property type="entry name" value="SGNH_hydro_sf"/>
</dbReference>
<gene>
    <name evidence="1" type="ORF">D1B31_21560</name>
</gene>